<proteinExistence type="predicted"/>
<reference evidence="2" key="1">
    <citation type="submission" date="2019-10" db="EMBL/GenBank/DDBJ databases">
        <title>Conservation and host-specific expression of non-tandemly repeated heterogenous ribosome RNA gene in arbuscular mycorrhizal fungi.</title>
        <authorList>
            <person name="Maeda T."/>
            <person name="Kobayashi Y."/>
            <person name="Nakagawa T."/>
            <person name="Ezawa T."/>
            <person name="Yamaguchi K."/>
            <person name="Bino T."/>
            <person name="Nishimoto Y."/>
            <person name="Shigenobu S."/>
            <person name="Kawaguchi M."/>
        </authorList>
    </citation>
    <scope>NUCLEOTIDE SEQUENCE</scope>
    <source>
        <strain evidence="2">HR1</strain>
    </source>
</reference>
<dbReference type="EMBL" id="BLAL01000162">
    <property type="protein sequence ID" value="GES86734.1"/>
    <property type="molecule type" value="Genomic_DNA"/>
</dbReference>
<protein>
    <submittedName>
        <fullName evidence="2">Uncharacterized protein</fullName>
    </submittedName>
</protein>
<evidence type="ECO:0000313" key="2">
    <source>
        <dbReference type="EMBL" id="GES86734.1"/>
    </source>
</evidence>
<dbReference type="AlphaFoldDB" id="A0A8H3QRT1"/>
<sequence length="269" mass="31458">MLALSSTTAFSHFYQTNIQISPLLPKNNDNTKVQYDHKDDDMISQYEYDDDDIISQYAFNNLYNEEEEEEKGTEGGREEKEEEETEERGEKEEEEETEEGEKEEEEETEKGGKEEEEEAEKGGDYHHQIVNKALDKNKMPSYNGDGEFAPYFENFMIASLFCWLQKHNISTSAYKDLVDILHNFKFNPSHVMKNIQRFQEWRKRLPLIPISAKSISILSKKTPSISKEIKNAYQFSIRDIIWYVLNNPSLLKSSNPPQYLNDTFSTSSR</sequence>
<organism evidence="2 3">
    <name type="scientific">Rhizophagus clarus</name>
    <dbReference type="NCBI Taxonomy" id="94130"/>
    <lineage>
        <taxon>Eukaryota</taxon>
        <taxon>Fungi</taxon>
        <taxon>Fungi incertae sedis</taxon>
        <taxon>Mucoromycota</taxon>
        <taxon>Glomeromycotina</taxon>
        <taxon>Glomeromycetes</taxon>
        <taxon>Glomerales</taxon>
        <taxon>Glomeraceae</taxon>
        <taxon>Rhizophagus</taxon>
    </lineage>
</organism>
<dbReference type="Proteomes" id="UP000615446">
    <property type="component" value="Unassembled WGS sequence"/>
</dbReference>
<feature type="compositionally biased region" description="Acidic residues" evidence="1">
    <location>
        <begin position="80"/>
        <end position="119"/>
    </location>
</feature>
<accession>A0A8H3QRT1</accession>
<name>A0A8H3QRT1_9GLOM</name>
<evidence type="ECO:0000313" key="3">
    <source>
        <dbReference type="Proteomes" id="UP000615446"/>
    </source>
</evidence>
<feature type="region of interest" description="Disordered" evidence="1">
    <location>
        <begin position="64"/>
        <end position="125"/>
    </location>
</feature>
<gene>
    <name evidence="2" type="ORF">RCL2_001377900</name>
</gene>
<comment type="caution">
    <text evidence="2">The sequence shown here is derived from an EMBL/GenBank/DDBJ whole genome shotgun (WGS) entry which is preliminary data.</text>
</comment>
<evidence type="ECO:0000256" key="1">
    <source>
        <dbReference type="SAM" id="MobiDB-lite"/>
    </source>
</evidence>